<name>A0AAD3CYT5_9STRA</name>
<dbReference type="PANTHER" id="PTHR12634:SF8">
    <property type="entry name" value="FIERY MOUNTAIN, ISOFORM D"/>
    <property type="match status" value="1"/>
</dbReference>
<dbReference type="Proteomes" id="UP001054902">
    <property type="component" value="Unassembled WGS sequence"/>
</dbReference>
<comment type="caution">
    <text evidence="4">The sequence shown here is derived from an EMBL/GenBank/DDBJ whole genome shotgun (WGS) entry which is preliminary data.</text>
</comment>
<organism evidence="4 5">
    <name type="scientific">Chaetoceros tenuissimus</name>
    <dbReference type="NCBI Taxonomy" id="426638"/>
    <lineage>
        <taxon>Eukaryota</taxon>
        <taxon>Sar</taxon>
        <taxon>Stramenopiles</taxon>
        <taxon>Ochrophyta</taxon>
        <taxon>Bacillariophyta</taxon>
        <taxon>Coscinodiscophyceae</taxon>
        <taxon>Chaetocerotophycidae</taxon>
        <taxon>Chaetocerotales</taxon>
        <taxon>Chaetocerotaceae</taxon>
        <taxon>Chaetoceros</taxon>
    </lineage>
</organism>
<dbReference type="EMBL" id="BLLK01000047">
    <property type="protein sequence ID" value="GFH54459.1"/>
    <property type="molecule type" value="Genomic_DNA"/>
</dbReference>
<protein>
    <submittedName>
        <fullName evidence="4">Uncharacterized protein</fullName>
    </submittedName>
</protein>
<gene>
    <name evidence="4" type="ORF">CTEN210_10935</name>
</gene>
<evidence type="ECO:0000256" key="1">
    <source>
        <dbReference type="ARBA" id="ARBA00006180"/>
    </source>
</evidence>
<dbReference type="Pfam" id="PF04499">
    <property type="entry name" value="SAPS"/>
    <property type="match status" value="1"/>
</dbReference>
<evidence type="ECO:0000313" key="5">
    <source>
        <dbReference type="Proteomes" id="UP001054902"/>
    </source>
</evidence>
<dbReference type="GO" id="GO:0019888">
    <property type="term" value="F:protein phosphatase regulator activity"/>
    <property type="evidence" value="ECO:0007669"/>
    <property type="project" value="TreeGrafter"/>
</dbReference>
<evidence type="ECO:0000256" key="2">
    <source>
        <dbReference type="ARBA" id="ARBA00023306"/>
    </source>
</evidence>
<dbReference type="PANTHER" id="PTHR12634">
    <property type="entry name" value="SIT4 YEAST -ASSOCIATING PROTEIN-RELATED"/>
    <property type="match status" value="1"/>
</dbReference>
<proteinExistence type="inferred from homology"/>
<accession>A0AAD3CYT5</accession>
<keyword evidence="5" id="KW-1185">Reference proteome</keyword>
<dbReference type="AlphaFoldDB" id="A0AAD3CYT5"/>
<comment type="similarity">
    <text evidence="1">Belongs to the SAPS family.</text>
</comment>
<dbReference type="GO" id="GO:0019903">
    <property type="term" value="F:protein phosphatase binding"/>
    <property type="evidence" value="ECO:0007669"/>
    <property type="project" value="InterPro"/>
</dbReference>
<evidence type="ECO:0000313" key="4">
    <source>
        <dbReference type="EMBL" id="GFH54459.1"/>
    </source>
</evidence>
<reference evidence="4 5" key="1">
    <citation type="journal article" date="2021" name="Sci. Rep.">
        <title>The genome of the diatom Chaetoceros tenuissimus carries an ancient integrated fragment of an extant virus.</title>
        <authorList>
            <person name="Hongo Y."/>
            <person name="Kimura K."/>
            <person name="Takaki Y."/>
            <person name="Yoshida Y."/>
            <person name="Baba S."/>
            <person name="Kobayashi G."/>
            <person name="Nagasaki K."/>
            <person name="Hano T."/>
            <person name="Tomaru Y."/>
        </authorList>
    </citation>
    <scope>NUCLEOTIDE SEQUENCE [LARGE SCALE GENOMIC DNA]</scope>
    <source>
        <strain evidence="4 5">NIES-3715</strain>
    </source>
</reference>
<evidence type="ECO:0000256" key="3">
    <source>
        <dbReference type="SAM" id="MobiDB-lite"/>
    </source>
</evidence>
<sequence length="995" mass="110809">MASGDIWSTGAFAFESPLSDLLNSLDYTLEDLLAEDELLQELRGLHPQLVSFFSTEENVAGLVKFLITPPPSLEEVLVKDDQKNDMPKIDNIDEVSIDQELKNSEVQTPVETDDGVDISKTPEQSGANEPIENEETNDQNIDDVDLSADFSSSDSIPSPGKWLLENTTEAVNESTVTTENTGTVNSREDYEKMYIRFPYMACELICCEVPTIIDILVEGQVPIEKIVDDNDSDDESKDEISLNSVPCHDGKKQSILDLLFSMLHNTPENQLDDRRAGYLEKILTMLFQKKRTEMVAYINGDHLKGKHEDDQSQDVDSIHKDGGENLLMGLFKHLYSNSIAQILQRLLMPKPPSFGDMDDEQNEDHHEWPMNCDDDEDGNLGEHEGLDCDWVDSKIGIGLLLDHLLIDSYTMSNSDSKEDNLKLNASQHACEILTTVIQHSPLSSNVMKTMTGEPILDRLMKCACGISSTGTIPSTFSLHDSTMTTAMNVLEILILQLGGYGTVPTDDVEGEFDQSGKPEPTKDDQSVYLVRLLPDFLGSLCSLLKHPDTKNWKSHFQFCSQPQKMLGASRLRIVRLIESLVLLSIRAVDLILTGSECLEICLDLFWEFPWCSMLHQSVANLLVHVLEGGEDRVDLQIYFLTRCNLPKRLMGSFDSILFTSNSKPTTEDSILETSLPNTMQSAENAPASDVREVASKKTTTFRMGYMGHVIIICQALVHACSPSEQAEDSNGDKDSIISRLPPRNMVLSLLRANRHYNEWNNFISTTLASETAVQSTPLGGFNAQEELNIGREDNTESTWNSNEYDDNSDNYIVGSDDIVLNEDDLDIAASMMESMNLNSDQDMNGDNSDVSNGHHRRQRGVISGQTFGSTVDIANQKASEYVYDDPLRVQHFGDEFGDDFANNEDDDDSDEDEAPVLDLFAGNFNFDSVMETNNAEPEGWAKFDANFDDAFSDAADFPTETTQEKDKESDIFGMVANNASALSSFSKNEPEPDKS</sequence>
<dbReference type="InterPro" id="IPR007587">
    <property type="entry name" value="SAPS"/>
</dbReference>
<keyword evidence="2" id="KW-0131">Cell cycle</keyword>
<feature type="region of interest" description="Disordered" evidence="3">
    <location>
        <begin position="84"/>
        <end position="139"/>
    </location>
</feature>